<dbReference type="PATRIC" id="fig|1305737.6.peg.245"/>
<keyword evidence="2" id="KW-0808">Transferase</keyword>
<feature type="domain" description="Rhodanese" evidence="1">
    <location>
        <begin position="2"/>
        <end position="38"/>
    </location>
</feature>
<protein>
    <submittedName>
        <fullName evidence="2">Rhodanese-related sulfurtransferase</fullName>
    </submittedName>
</protein>
<evidence type="ECO:0000313" key="3">
    <source>
        <dbReference type="Proteomes" id="UP000050421"/>
    </source>
</evidence>
<evidence type="ECO:0000313" key="2">
    <source>
        <dbReference type="EMBL" id="KPQ09558.1"/>
    </source>
</evidence>
<dbReference type="InterPro" id="IPR036873">
    <property type="entry name" value="Rhodanese-like_dom_sf"/>
</dbReference>
<feature type="non-terminal residue" evidence="2">
    <location>
        <position position="1"/>
    </location>
</feature>
<dbReference type="GO" id="GO:0016740">
    <property type="term" value="F:transferase activity"/>
    <property type="evidence" value="ECO:0007669"/>
    <property type="project" value="UniProtKB-KW"/>
</dbReference>
<accession>A0A0P7ZXH8</accession>
<sequence length="64" mass="7256">VGARSQDIGKKLVQKGFSVVNLYGGIFQWVNDELPVYDSLGQTKKVHAYNRAWGVWLNKGEKVY</sequence>
<dbReference type="AlphaFoldDB" id="A0A0P7ZXH8"/>
<dbReference type="EMBL" id="LJXT01000141">
    <property type="protein sequence ID" value="KPQ09558.1"/>
    <property type="molecule type" value="Genomic_DNA"/>
</dbReference>
<comment type="caution">
    <text evidence="2">The sequence shown here is derived from an EMBL/GenBank/DDBJ whole genome shotgun (WGS) entry which is preliminary data.</text>
</comment>
<reference evidence="2 3" key="1">
    <citation type="submission" date="2015-09" db="EMBL/GenBank/DDBJ databases">
        <title>Identification and resolution of microdiversity through metagenomic sequencing of parallel consortia.</title>
        <authorList>
            <person name="Nelson W.C."/>
            <person name="Romine M.F."/>
            <person name="Lindemann S.R."/>
        </authorList>
    </citation>
    <scope>NUCLEOTIDE SEQUENCE [LARGE SCALE GENOMIC DNA]</scope>
    <source>
        <strain evidence="2">HL-49</strain>
    </source>
</reference>
<organism evidence="2 3">
    <name type="scientific">Algoriphagus marincola HL-49</name>
    <dbReference type="NCBI Taxonomy" id="1305737"/>
    <lineage>
        <taxon>Bacteria</taxon>
        <taxon>Pseudomonadati</taxon>
        <taxon>Bacteroidota</taxon>
        <taxon>Cytophagia</taxon>
        <taxon>Cytophagales</taxon>
        <taxon>Cyclobacteriaceae</taxon>
        <taxon>Algoriphagus</taxon>
    </lineage>
</organism>
<dbReference type="Proteomes" id="UP000050421">
    <property type="component" value="Unassembled WGS sequence"/>
</dbReference>
<dbReference type="Gene3D" id="3.40.250.10">
    <property type="entry name" value="Rhodanese-like domain"/>
    <property type="match status" value="1"/>
</dbReference>
<dbReference type="SUPFAM" id="SSF52821">
    <property type="entry name" value="Rhodanese/Cell cycle control phosphatase"/>
    <property type="match status" value="1"/>
</dbReference>
<dbReference type="InterPro" id="IPR001763">
    <property type="entry name" value="Rhodanese-like_dom"/>
</dbReference>
<evidence type="ECO:0000259" key="1">
    <source>
        <dbReference type="PROSITE" id="PS50206"/>
    </source>
</evidence>
<name>A0A0P7ZXH8_9BACT</name>
<proteinExistence type="predicted"/>
<dbReference type="PROSITE" id="PS50206">
    <property type="entry name" value="RHODANESE_3"/>
    <property type="match status" value="1"/>
</dbReference>
<gene>
    <name evidence="2" type="ORF">HLUCCX10_16240</name>
</gene>